<feature type="transmembrane region" description="Helical" evidence="1">
    <location>
        <begin position="44"/>
        <end position="63"/>
    </location>
</feature>
<feature type="transmembrane region" description="Helical" evidence="1">
    <location>
        <begin position="20"/>
        <end position="38"/>
    </location>
</feature>
<reference evidence="2 3" key="1">
    <citation type="submission" date="2019-08" db="EMBL/GenBank/DDBJ databases">
        <title>In-depth cultivation of the pig gut microbiome towards novel bacterial diversity and tailored functional studies.</title>
        <authorList>
            <person name="Wylensek D."/>
            <person name="Hitch T.C.A."/>
            <person name="Clavel T."/>
        </authorList>
    </citation>
    <scope>NUCLEOTIDE SEQUENCE [LARGE SCALE GENOMIC DNA]</scope>
    <source>
        <strain evidence="2 3">BBE-744-WT-12</strain>
    </source>
</reference>
<evidence type="ECO:0000313" key="3">
    <source>
        <dbReference type="Proteomes" id="UP000435649"/>
    </source>
</evidence>
<keyword evidence="1" id="KW-1133">Transmembrane helix</keyword>
<keyword evidence="3" id="KW-1185">Reference proteome</keyword>
<evidence type="ECO:0000313" key="2">
    <source>
        <dbReference type="EMBL" id="MST99136.1"/>
    </source>
</evidence>
<name>A0A844G705_9BACT</name>
<dbReference type="AlphaFoldDB" id="A0A844G705"/>
<sequence length="69" mass="7727">MEKTVLVELTSKQIKLAEGIVLMCLFGSLAAGLGLMYLWLTLGIVMFILAGIALVGFMVVRVWRWWMHG</sequence>
<proteinExistence type="predicted"/>
<evidence type="ECO:0000256" key="1">
    <source>
        <dbReference type="SAM" id="Phobius"/>
    </source>
</evidence>
<gene>
    <name evidence="2" type="ORF">FYJ85_19050</name>
</gene>
<organism evidence="2 3">
    <name type="scientific">Victivallis lenta</name>
    <dbReference type="NCBI Taxonomy" id="2606640"/>
    <lineage>
        <taxon>Bacteria</taxon>
        <taxon>Pseudomonadati</taxon>
        <taxon>Lentisphaerota</taxon>
        <taxon>Lentisphaeria</taxon>
        <taxon>Victivallales</taxon>
        <taxon>Victivallaceae</taxon>
        <taxon>Victivallis</taxon>
    </lineage>
</organism>
<protein>
    <submittedName>
        <fullName evidence="2">Uncharacterized protein</fullName>
    </submittedName>
</protein>
<accession>A0A844G705</accession>
<dbReference type="RefSeq" id="WP_154420305.1">
    <property type="nucleotide sequence ID" value="NZ_VUNS01000030.1"/>
</dbReference>
<keyword evidence="1" id="KW-0472">Membrane</keyword>
<dbReference type="Proteomes" id="UP000435649">
    <property type="component" value="Unassembled WGS sequence"/>
</dbReference>
<keyword evidence="1" id="KW-0812">Transmembrane</keyword>
<dbReference type="EMBL" id="VUNS01000030">
    <property type="protein sequence ID" value="MST99136.1"/>
    <property type="molecule type" value="Genomic_DNA"/>
</dbReference>
<comment type="caution">
    <text evidence="2">The sequence shown here is derived from an EMBL/GenBank/DDBJ whole genome shotgun (WGS) entry which is preliminary data.</text>
</comment>